<evidence type="ECO:0000313" key="2">
    <source>
        <dbReference type="Proteomes" id="UP000779809"/>
    </source>
</evidence>
<proteinExistence type="predicted"/>
<evidence type="ECO:0000313" key="1">
    <source>
        <dbReference type="EMBL" id="MBI2677662.1"/>
    </source>
</evidence>
<dbReference type="Proteomes" id="UP000779809">
    <property type="component" value="Unassembled WGS sequence"/>
</dbReference>
<name>A0A932A756_9BACT</name>
<keyword evidence="1" id="KW-0548">Nucleotidyltransferase</keyword>
<dbReference type="GO" id="GO:0008781">
    <property type="term" value="F:N-acylneuraminate cytidylyltransferase activity"/>
    <property type="evidence" value="ECO:0007669"/>
    <property type="project" value="TreeGrafter"/>
</dbReference>
<dbReference type="Gene3D" id="3.90.550.10">
    <property type="entry name" value="Spore Coat Polysaccharide Biosynthesis Protein SpsA, Chain A"/>
    <property type="match status" value="1"/>
</dbReference>
<keyword evidence="1" id="KW-0808">Transferase</keyword>
<sequence length="262" mass="28783">MSGRLLAVIPARGGSKGLPGKNIRSLAGVPLLVHAIELARHSPEVTDTLISTDSDEIAEVARSAGAEVPFLRPEELARDDTPTLPVLQHAVRWHEEAIGKRVDSVLLLQPTGPLRLPEDIRAAVHALAADPQAVGAIAVSEMPFHPRYVCAEDDGRGYLRRAFPDAPQVTRRQDLPAIYRINGMLYLWRRDYLMSVSAIDLKTAPHRTLLLPKERAIDIDDEYDFRLAEWTLASGLVTLPWLTEKPLAAPRAVSVSSRTPAP</sequence>
<dbReference type="PANTHER" id="PTHR21485">
    <property type="entry name" value="HAD SUPERFAMILY MEMBERS CMAS AND KDSC"/>
    <property type="match status" value="1"/>
</dbReference>
<accession>A0A932A756</accession>
<dbReference type="PANTHER" id="PTHR21485:SF6">
    <property type="entry name" value="N-ACYLNEURAMINATE CYTIDYLYLTRANSFERASE-RELATED"/>
    <property type="match status" value="1"/>
</dbReference>
<dbReference type="EMBL" id="JACPNR010000004">
    <property type="protein sequence ID" value="MBI2677662.1"/>
    <property type="molecule type" value="Genomic_DNA"/>
</dbReference>
<dbReference type="AlphaFoldDB" id="A0A932A756"/>
<comment type="caution">
    <text evidence="1">The sequence shown here is derived from an EMBL/GenBank/DDBJ whole genome shotgun (WGS) entry which is preliminary data.</text>
</comment>
<dbReference type="InterPro" id="IPR050793">
    <property type="entry name" value="CMP-NeuNAc_synthase"/>
</dbReference>
<organism evidence="1 2">
    <name type="scientific">Candidatus Korobacter versatilis</name>
    <dbReference type="NCBI Taxonomy" id="658062"/>
    <lineage>
        <taxon>Bacteria</taxon>
        <taxon>Pseudomonadati</taxon>
        <taxon>Acidobacteriota</taxon>
        <taxon>Terriglobia</taxon>
        <taxon>Terriglobales</taxon>
        <taxon>Candidatus Korobacteraceae</taxon>
        <taxon>Candidatus Korobacter</taxon>
    </lineage>
</organism>
<protein>
    <submittedName>
        <fullName evidence="1">Acylneuraminate cytidylyltransferase family protein</fullName>
    </submittedName>
</protein>
<dbReference type="SUPFAM" id="SSF53448">
    <property type="entry name" value="Nucleotide-diphospho-sugar transferases"/>
    <property type="match status" value="1"/>
</dbReference>
<dbReference type="CDD" id="cd02513">
    <property type="entry name" value="CMP-NeuAc_Synthase"/>
    <property type="match status" value="1"/>
</dbReference>
<dbReference type="InterPro" id="IPR003329">
    <property type="entry name" value="Cytidylyl_trans"/>
</dbReference>
<reference evidence="1" key="1">
    <citation type="submission" date="2020-07" db="EMBL/GenBank/DDBJ databases">
        <title>Huge and variable diversity of episymbiotic CPR bacteria and DPANN archaea in groundwater ecosystems.</title>
        <authorList>
            <person name="He C.Y."/>
            <person name="Keren R."/>
            <person name="Whittaker M."/>
            <person name="Farag I.F."/>
            <person name="Doudna J."/>
            <person name="Cate J.H.D."/>
            <person name="Banfield J.F."/>
        </authorList>
    </citation>
    <scope>NUCLEOTIDE SEQUENCE</scope>
    <source>
        <strain evidence="1">NC_groundwater_580_Pr5_B-0.1um_64_19</strain>
    </source>
</reference>
<gene>
    <name evidence="1" type="ORF">HYX28_02660</name>
</gene>
<dbReference type="Pfam" id="PF02348">
    <property type="entry name" value="CTP_transf_3"/>
    <property type="match status" value="1"/>
</dbReference>
<dbReference type="InterPro" id="IPR029044">
    <property type="entry name" value="Nucleotide-diphossugar_trans"/>
</dbReference>